<dbReference type="PANTHER" id="PTHR31760:SF0">
    <property type="entry name" value="S-ADENOSYL-L-METHIONINE-DEPENDENT METHYLTRANSFERASES SUPERFAMILY PROTEIN"/>
    <property type="match status" value="1"/>
</dbReference>
<name>A0A094P2C6_9ZZZZ</name>
<dbReference type="PANTHER" id="PTHR31760">
    <property type="entry name" value="S-ADENOSYL-L-METHIONINE-DEPENDENT METHYLTRANSFERASES SUPERFAMILY PROTEIN"/>
    <property type="match status" value="1"/>
</dbReference>
<evidence type="ECO:0008006" key="5">
    <source>
        <dbReference type="Google" id="ProtNLM"/>
    </source>
</evidence>
<dbReference type="Pfam" id="PF02527">
    <property type="entry name" value="GidB"/>
    <property type="match status" value="1"/>
</dbReference>
<dbReference type="InterPro" id="IPR029063">
    <property type="entry name" value="SAM-dependent_MTases_sf"/>
</dbReference>
<evidence type="ECO:0000313" key="4">
    <source>
        <dbReference type="EMBL" id="KGA03519.1"/>
    </source>
</evidence>
<dbReference type="Gene3D" id="3.40.50.150">
    <property type="entry name" value="Vaccinia Virus protein VP39"/>
    <property type="match status" value="1"/>
</dbReference>
<keyword evidence="1" id="KW-0963">Cytoplasm</keyword>
<keyword evidence="3" id="KW-0808">Transferase</keyword>
<organism evidence="4">
    <name type="scientific">freshwater metagenome</name>
    <dbReference type="NCBI Taxonomy" id="449393"/>
    <lineage>
        <taxon>unclassified sequences</taxon>
        <taxon>metagenomes</taxon>
        <taxon>ecological metagenomes</taxon>
    </lineage>
</organism>
<dbReference type="GO" id="GO:0070043">
    <property type="term" value="F:rRNA (guanine-N7-)-methyltransferase activity"/>
    <property type="evidence" value="ECO:0007669"/>
    <property type="project" value="TreeGrafter"/>
</dbReference>
<evidence type="ECO:0000256" key="1">
    <source>
        <dbReference type="ARBA" id="ARBA00022490"/>
    </source>
</evidence>
<dbReference type="SUPFAM" id="SSF53335">
    <property type="entry name" value="S-adenosyl-L-methionine-dependent methyltransferases"/>
    <property type="match status" value="1"/>
</dbReference>
<dbReference type="InterPro" id="IPR003682">
    <property type="entry name" value="rRNA_ssu_MeTfrase_G"/>
</dbReference>
<dbReference type="PIRSF" id="PIRSF003078">
    <property type="entry name" value="GidB"/>
    <property type="match status" value="1"/>
</dbReference>
<keyword evidence="2" id="KW-0698">rRNA processing</keyword>
<comment type="caution">
    <text evidence="4">The sequence shown here is derived from an EMBL/GenBank/DDBJ whole genome shotgun (WGS) entry which is preliminary data.</text>
</comment>
<dbReference type="GO" id="GO:0005829">
    <property type="term" value="C:cytosol"/>
    <property type="evidence" value="ECO:0007669"/>
    <property type="project" value="TreeGrafter"/>
</dbReference>
<gene>
    <name evidence="4" type="ORF">GM49_1720</name>
</gene>
<accession>A0A094P2C6</accession>
<proteinExistence type="inferred from homology"/>
<protein>
    <recommendedName>
        <fullName evidence="5">16S rRNA methyltransferase</fullName>
    </recommendedName>
</protein>
<dbReference type="NCBIfam" id="TIGR00138">
    <property type="entry name" value="rsmG_gidB"/>
    <property type="match status" value="1"/>
</dbReference>
<dbReference type="HAMAP" id="MF_00074">
    <property type="entry name" value="16SrRNA_methyltr_G"/>
    <property type="match status" value="1"/>
</dbReference>
<evidence type="ECO:0000256" key="3">
    <source>
        <dbReference type="ARBA" id="ARBA00022679"/>
    </source>
</evidence>
<sequence>MSVSRETLISTYFGERHKEVARYAEILATWGIDRGLVGPKEGDRIWDRHIANCIPVTTLLTKGASLLDIGSGAGLPGIVIALARPDLKVTLLEPLQRRIDFLEEVVSELGIEIAVKRGRAESFKGGFNFVTARAVAPLPKLATVSWHLVMGGGSLLAMKGESAAEELEVAQLEAPKIFKKVAKAELHEIQLGELSLARVVELKKAG</sequence>
<evidence type="ECO:0000256" key="2">
    <source>
        <dbReference type="ARBA" id="ARBA00022552"/>
    </source>
</evidence>
<dbReference type="AlphaFoldDB" id="A0A094P2C6"/>
<reference evidence="4" key="1">
    <citation type="submission" date="2014-05" db="EMBL/GenBank/DDBJ databases">
        <title>Key roles for freshwater Actinobacteria revealed by deep metagenomic sequencing.</title>
        <authorList>
            <person name="Ghai R."/>
            <person name="Mizuno C.M."/>
            <person name="Picazo A."/>
            <person name="Camacho A."/>
            <person name="Rodriguez-Valera F."/>
        </authorList>
    </citation>
    <scope>NUCLEOTIDE SEQUENCE</scope>
</reference>
<dbReference type="EMBL" id="JNSJ01000014">
    <property type="protein sequence ID" value="KGA03519.1"/>
    <property type="molecule type" value="Genomic_DNA"/>
</dbReference>